<sequence length="73" mass="8236">FVLFCIISENNNRINTAVAFLATYTQNTSIRALSYFIFSEVYNTDDLAILSHSLSNFKAVNKNKSGHVLDQTM</sequence>
<dbReference type="AlphaFoldDB" id="H2XSQ6"/>
<accession>H2XSQ6</accession>
<dbReference type="EMBL" id="EAAA01001304">
    <property type="status" value="NOT_ANNOTATED_CDS"/>
    <property type="molecule type" value="Genomic_DNA"/>
</dbReference>
<evidence type="ECO:0000313" key="2">
    <source>
        <dbReference type="Proteomes" id="UP000008144"/>
    </source>
</evidence>
<protein>
    <submittedName>
        <fullName evidence="1">Uncharacterized protein</fullName>
    </submittedName>
</protein>
<reference evidence="2" key="1">
    <citation type="journal article" date="2002" name="Science">
        <title>The draft genome of Ciona intestinalis: insights into chordate and vertebrate origins.</title>
        <authorList>
            <person name="Dehal P."/>
            <person name="Satou Y."/>
            <person name="Campbell R.K."/>
            <person name="Chapman J."/>
            <person name="Degnan B."/>
            <person name="De Tomaso A."/>
            <person name="Davidson B."/>
            <person name="Di Gregorio A."/>
            <person name="Gelpke M."/>
            <person name="Goodstein D.M."/>
            <person name="Harafuji N."/>
            <person name="Hastings K.E."/>
            <person name="Ho I."/>
            <person name="Hotta K."/>
            <person name="Huang W."/>
            <person name="Kawashima T."/>
            <person name="Lemaire P."/>
            <person name="Martinez D."/>
            <person name="Meinertzhagen I.A."/>
            <person name="Necula S."/>
            <person name="Nonaka M."/>
            <person name="Putnam N."/>
            <person name="Rash S."/>
            <person name="Saiga H."/>
            <person name="Satake M."/>
            <person name="Terry A."/>
            <person name="Yamada L."/>
            <person name="Wang H.G."/>
            <person name="Awazu S."/>
            <person name="Azumi K."/>
            <person name="Boore J."/>
            <person name="Branno M."/>
            <person name="Chin-Bow S."/>
            <person name="DeSantis R."/>
            <person name="Doyle S."/>
            <person name="Francino P."/>
            <person name="Keys D.N."/>
            <person name="Haga S."/>
            <person name="Hayashi H."/>
            <person name="Hino K."/>
            <person name="Imai K.S."/>
            <person name="Inaba K."/>
            <person name="Kano S."/>
            <person name="Kobayashi K."/>
            <person name="Kobayashi M."/>
            <person name="Lee B.I."/>
            <person name="Makabe K.W."/>
            <person name="Manohar C."/>
            <person name="Matassi G."/>
            <person name="Medina M."/>
            <person name="Mochizuki Y."/>
            <person name="Mount S."/>
            <person name="Morishita T."/>
            <person name="Miura S."/>
            <person name="Nakayama A."/>
            <person name="Nishizaka S."/>
            <person name="Nomoto H."/>
            <person name="Ohta F."/>
            <person name="Oishi K."/>
            <person name="Rigoutsos I."/>
            <person name="Sano M."/>
            <person name="Sasaki A."/>
            <person name="Sasakura Y."/>
            <person name="Shoguchi E."/>
            <person name="Shin-i T."/>
            <person name="Spagnuolo A."/>
            <person name="Stainier D."/>
            <person name="Suzuki M.M."/>
            <person name="Tassy O."/>
            <person name="Takatori N."/>
            <person name="Tokuoka M."/>
            <person name="Yagi K."/>
            <person name="Yoshizaki F."/>
            <person name="Wada S."/>
            <person name="Zhang C."/>
            <person name="Hyatt P.D."/>
            <person name="Larimer F."/>
            <person name="Detter C."/>
            <person name="Doggett N."/>
            <person name="Glavina T."/>
            <person name="Hawkins T."/>
            <person name="Richardson P."/>
            <person name="Lucas S."/>
            <person name="Kohara Y."/>
            <person name="Levine M."/>
            <person name="Satoh N."/>
            <person name="Rokhsar D.S."/>
        </authorList>
    </citation>
    <scope>NUCLEOTIDE SEQUENCE [LARGE SCALE GENOMIC DNA]</scope>
</reference>
<evidence type="ECO:0000313" key="1">
    <source>
        <dbReference type="Ensembl" id="ENSCINP00000032690.1"/>
    </source>
</evidence>
<name>H2XSQ6_CIOIN</name>
<dbReference type="Proteomes" id="UP000008144">
    <property type="component" value="Chromosome 14"/>
</dbReference>
<reference evidence="1" key="2">
    <citation type="journal article" date="2008" name="Genome Biol.">
        <title>Improved genome assembly and evidence-based global gene model set for the chordate Ciona intestinalis: new insight into intron and operon populations.</title>
        <authorList>
            <person name="Satou Y."/>
            <person name="Mineta K."/>
            <person name="Ogasawara M."/>
            <person name="Sasakura Y."/>
            <person name="Shoguchi E."/>
            <person name="Ueno K."/>
            <person name="Yamada L."/>
            <person name="Matsumoto J."/>
            <person name="Wasserscheid J."/>
            <person name="Dewar K."/>
            <person name="Wiley G.B."/>
            <person name="Macmil S.L."/>
            <person name="Roe B.A."/>
            <person name="Zeller R.W."/>
            <person name="Hastings K.E."/>
            <person name="Lemaire P."/>
            <person name="Lindquist E."/>
            <person name="Endo T."/>
            <person name="Hotta K."/>
            <person name="Inaba K."/>
        </authorList>
    </citation>
    <scope>NUCLEOTIDE SEQUENCE [LARGE SCALE GENOMIC DNA]</scope>
    <source>
        <strain evidence="1">wild type</strain>
    </source>
</reference>
<keyword evidence="2" id="KW-1185">Reference proteome</keyword>
<proteinExistence type="predicted"/>
<reference evidence="1" key="4">
    <citation type="submission" date="2025-09" db="UniProtKB">
        <authorList>
            <consortium name="Ensembl"/>
        </authorList>
    </citation>
    <scope>IDENTIFICATION</scope>
</reference>
<dbReference type="HOGENOM" id="CLU_2711167_0_0_1"/>
<dbReference type="Ensembl" id="ENSCINT00000037332.1">
    <property type="protein sequence ID" value="ENSCINP00000032690.1"/>
    <property type="gene ID" value="ENSCING00000024459.1"/>
</dbReference>
<reference evidence="1" key="3">
    <citation type="submission" date="2025-08" db="UniProtKB">
        <authorList>
            <consortium name="Ensembl"/>
        </authorList>
    </citation>
    <scope>IDENTIFICATION</scope>
</reference>
<dbReference type="InParanoid" id="H2XSQ6"/>
<organism evidence="1 2">
    <name type="scientific">Ciona intestinalis</name>
    <name type="common">Transparent sea squirt</name>
    <name type="synonym">Ascidia intestinalis</name>
    <dbReference type="NCBI Taxonomy" id="7719"/>
    <lineage>
        <taxon>Eukaryota</taxon>
        <taxon>Metazoa</taxon>
        <taxon>Chordata</taxon>
        <taxon>Tunicata</taxon>
        <taxon>Ascidiacea</taxon>
        <taxon>Phlebobranchia</taxon>
        <taxon>Cionidae</taxon>
        <taxon>Ciona</taxon>
    </lineage>
</organism>